<keyword evidence="3 4" id="KW-0732">Signal</keyword>
<accession>A0AA92TVM7</accession>
<dbReference type="Proteomes" id="UP000283785">
    <property type="component" value="Unassembled WGS sequence"/>
</dbReference>
<dbReference type="EMBL" id="QSAG01000042">
    <property type="protein sequence ID" value="RGW40299.1"/>
    <property type="molecule type" value="Genomic_DNA"/>
</dbReference>
<dbReference type="PANTHER" id="PTHR10357">
    <property type="entry name" value="ALPHA-AMYLASE FAMILY MEMBER"/>
    <property type="match status" value="1"/>
</dbReference>
<keyword evidence="2" id="KW-0479">Metal-binding</keyword>
<evidence type="ECO:0000256" key="1">
    <source>
        <dbReference type="ARBA" id="ARBA00001913"/>
    </source>
</evidence>
<evidence type="ECO:0000256" key="3">
    <source>
        <dbReference type="ARBA" id="ARBA00022729"/>
    </source>
</evidence>
<comment type="caution">
    <text evidence="6">The sequence shown here is derived from an EMBL/GenBank/DDBJ whole genome shotgun (WGS) entry which is preliminary data.</text>
</comment>
<gene>
    <name evidence="6" type="ORF">DWV76_14475</name>
</gene>
<feature type="chain" id="PRO_5041671256" description="Glycosyl hydrolase family 13 catalytic domain-containing protein" evidence="4">
    <location>
        <begin position="25"/>
        <end position="268"/>
    </location>
</feature>
<evidence type="ECO:0000256" key="2">
    <source>
        <dbReference type="ARBA" id="ARBA00022723"/>
    </source>
</evidence>
<evidence type="ECO:0000313" key="7">
    <source>
        <dbReference type="Proteomes" id="UP000283785"/>
    </source>
</evidence>
<dbReference type="PANTHER" id="PTHR10357:SF215">
    <property type="entry name" value="ALPHA-AMYLASE 1"/>
    <property type="match status" value="1"/>
</dbReference>
<dbReference type="InterPro" id="IPR017853">
    <property type="entry name" value="GH"/>
</dbReference>
<evidence type="ECO:0000256" key="4">
    <source>
        <dbReference type="SAM" id="SignalP"/>
    </source>
</evidence>
<organism evidence="6 7">
    <name type="scientific">Segatella copri</name>
    <dbReference type="NCBI Taxonomy" id="165179"/>
    <lineage>
        <taxon>Bacteria</taxon>
        <taxon>Pseudomonadati</taxon>
        <taxon>Bacteroidota</taxon>
        <taxon>Bacteroidia</taxon>
        <taxon>Bacteroidales</taxon>
        <taxon>Prevotellaceae</taxon>
        <taxon>Segatella</taxon>
    </lineage>
</organism>
<dbReference type="GO" id="GO:0005975">
    <property type="term" value="P:carbohydrate metabolic process"/>
    <property type="evidence" value="ECO:0007669"/>
    <property type="project" value="InterPro"/>
</dbReference>
<dbReference type="InterPro" id="IPR006047">
    <property type="entry name" value="GH13_cat_dom"/>
</dbReference>
<comment type="cofactor">
    <cofactor evidence="1">
        <name>Ca(2+)</name>
        <dbReference type="ChEBI" id="CHEBI:29108"/>
    </cofactor>
</comment>
<dbReference type="AlphaFoldDB" id="A0AA92TVM7"/>
<reference evidence="6 7" key="1">
    <citation type="submission" date="2018-08" db="EMBL/GenBank/DDBJ databases">
        <title>A genome reference for cultivated species of the human gut microbiota.</title>
        <authorList>
            <person name="Zou Y."/>
            <person name="Xue W."/>
            <person name="Luo G."/>
        </authorList>
    </citation>
    <scope>NUCLEOTIDE SEQUENCE [LARGE SCALE GENOMIC DNA]</scope>
    <source>
        <strain evidence="6 7">AF12-50</strain>
    </source>
</reference>
<feature type="domain" description="Glycosyl hydrolase family 13 catalytic" evidence="5">
    <location>
        <begin position="42"/>
        <end position="267"/>
    </location>
</feature>
<name>A0AA92TVM7_9BACT</name>
<feature type="signal peptide" evidence="4">
    <location>
        <begin position="1"/>
        <end position="24"/>
    </location>
</feature>
<protein>
    <recommendedName>
        <fullName evidence="5">Glycosyl hydrolase family 13 catalytic domain-containing protein</fullName>
    </recommendedName>
</protein>
<dbReference type="Pfam" id="PF00128">
    <property type="entry name" value="Alpha-amylase"/>
    <property type="match status" value="1"/>
</dbReference>
<dbReference type="SMART" id="SM00642">
    <property type="entry name" value="Aamy"/>
    <property type="match status" value="1"/>
</dbReference>
<dbReference type="GO" id="GO:0046872">
    <property type="term" value="F:metal ion binding"/>
    <property type="evidence" value="ECO:0007669"/>
    <property type="project" value="UniProtKB-KW"/>
</dbReference>
<dbReference type="SUPFAM" id="SSF51445">
    <property type="entry name" value="(Trans)glycosidases"/>
    <property type="match status" value="1"/>
</dbReference>
<proteinExistence type="predicted"/>
<evidence type="ECO:0000313" key="6">
    <source>
        <dbReference type="EMBL" id="RGW40299.1"/>
    </source>
</evidence>
<evidence type="ECO:0000259" key="5">
    <source>
        <dbReference type="SMART" id="SM00642"/>
    </source>
</evidence>
<sequence length="268" mass="31125">MMKKLAAKLWAVLMLMLVSMQTMATDTFTSNRTDFRDESIYFMMTTRFYDGDTGNNVLCWDNQSEQIKTKDPCWRGDFQGVIDKLDYIKALGFTAIWITPVVQNASGYDYHGYHAMDFQHVDCRYQSSDGSKDGDAMFQELIDKAHKKGIKIILDIVLNHTGNFGEQTLCKEFDRNTDLETQALINACMIPNEEKLGSDYLTSVPYEQYQRRLGLLKNVRGKNEDVHNYWHHFGDFNWDFPNRWWAQIAGDCVDLNTENDYVADYLDS</sequence>
<dbReference type="Gene3D" id="3.20.20.80">
    <property type="entry name" value="Glycosidases"/>
    <property type="match status" value="1"/>
</dbReference>